<keyword evidence="2" id="KW-1185">Reference proteome</keyword>
<sequence>MADAAGVPAVARELPLLQRTADAGATVQQKAAESAMVTARPDNRLRMIMSLVRLEVGWKTLPTPMNLAIDKIHDTAISVDCLTVVFEKAR</sequence>
<comment type="caution">
    <text evidence="1">The sequence shown here is derived from an EMBL/GenBank/DDBJ whole genome shotgun (WGS) entry which is preliminary data.</text>
</comment>
<gene>
    <name evidence="1" type="ORF">GCM10010468_35790</name>
</gene>
<proteinExistence type="predicted"/>
<reference evidence="2" key="1">
    <citation type="journal article" date="2019" name="Int. J. Syst. Evol. Microbiol.">
        <title>The Global Catalogue of Microorganisms (GCM) 10K type strain sequencing project: providing services to taxonomists for standard genome sequencing and annotation.</title>
        <authorList>
            <consortium name="The Broad Institute Genomics Platform"/>
            <consortium name="The Broad Institute Genome Sequencing Center for Infectious Disease"/>
            <person name="Wu L."/>
            <person name="Ma J."/>
        </authorList>
    </citation>
    <scope>NUCLEOTIDE SEQUENCE [LARGE SCALE GENOMIC DNA]</scope>
    <source>
        <strain evidence="2">JCM 9377</strain>
    </source>
</reference>
<accession>A0ABP6QDJ4</accession>
<dbReference type="RefSeq" id="WP_344829373.1">
    <property type="nucleotide sequence ID" value="NZ_BAAAUV010000008.1"/>
</dbReference>
<evidence type="ECO:0000313" key="1">
    <source>
        <dbReference type="EMBL" id="GAA3214808.1"/>
    </source>
</evidence>
<evidence type="ECO:0000313" key="2">
    <source>
        <dbReference type="Proteomes" id="UP001501237"/>
    </source>
</evidence>
<protein>
    <submittedName>
        <fullName evidence="1">Uncharacterized protein</fullName>
    </submittedName>
</protein>
<dbReference type="EMBL" id="BAAAUV010000008">
    <property type="protein sequence ID" value="GAA3214808.1"/>
    <property type="molecule type" value="Genomic_DNA"/>
</dbReference>
<name>A0ABP6QDJ4_9ACTN</name>
<organism evidence="1 2">
    <name type="scientific">Actinocorallia longicatena</name>
    <dbReference type="NCBI Taxonomy" id="111803"/>
    <lineage>
        <taxon>Bacteria</taxon>
        <taxon>Bacillati</taxon>
        <taxon>Actinomycetota</taxon>
        <taxon>Actinomycetes</taxon>
        <taxon>Streptosporangiales</taxon>
        <taxon>Thermomonosporaceae</taxon>
        <taxon>Actinocorallia</taxon>
    </lineage>
</organism>
<dbReference type="Proteomes" id="UP001501237">
    <property type="component" value="Unassembled WGS sequence"/>
</dbReference>